<dbReference type="AlphaFoldDB" id="A0A9N9G7L4"/>
<keyword evidence="2" id="KW-1185">Reference proteome</keyword>
<proteinExistence type="predicted"/>
<protein>
    <submittedName>
        <fullName evidence="1">4869_t:CDS:1</fullName>
    </submittedName>
</protein>
<organism evidence="1 2">
    <name type="scientific">Funneliformis mosseae</name>
    <name type="common">Endomycorrhizal fungus</name>
    <name type="synonym">Glomus mosseae</name>
    <dbReference type="NCBI Taxonomy" id="27381"/>
    <lineage>
        <taxon>Eukaryota</taxon>
        <taxon>Fungi</taxon>
        <taxon>Fungi incertae sedis</taxon>
        <taxon>Mucoromycota</taxon>
        <taxon>Glomeromycotina</taxon>
        <taxon>Glomeromycetes</taxon>
        <taxon>Glomerales</taxon>
        <taxon>Glomeraceae</taxon>
        <taxon>Funneliformis</taxon>
    </lineage>
</organism>
<dbReference type="Proteomes" id="UP000789375">
    <property type="component" value="Unassembled WGS sequence"/>
</dbReference>
<sequence length="65" mass="7748">MSEFEDDENHEISDEEDVINFSTILFDQFIELSKDEEKWTLKNGKNVRNALIRMMLEVIKQAKEI</sequence>
<reference evidence="1" key="1">
    <citation type="submission" date="2021-06" db="EMBL/GenBank/DDBJ databases">
        <authorList>
            <person name="Kallberg Y."/>
            <person name="Tangrot J."/>
            <person name="Rosling A."/>
        </authorList>
    </citation>
    <scope>NUCLEOTIDE SEQUENCE</scope>
    <source>
        <strain evidence="1">87-6 pot B 2015</strain>
    </source>
</reference>
<gene>
    <name evidence="1" type="ORF">FMOSSE_LOCUS8245</name>
</gene>
<evidence type="ECO:0000313" key="2">
    <source>
        <dbReference type="Proteomes" id="UP000789375"/>
    </source>
</evidence>
<evidence type="ECO:0000313" key="1">
    <source>
        <dbReference type="EMBL" id="CAG8587079.1"/>
    </source>
</evidence>
<comment type="caution">
    <text evidence="1">The sequence shown here is derived from an EMBL/GenBank/DDBJ whole genome shotgun (WGS) entry which is preliminary data.</text>
</comment>
<accession>A0A9N9G7L4</accession>
<dbReference type="EMBL" id="CAJVPP010002099">
    <property type="protein sequence ID" value="CAG8587079.1"/>
    <property type="molecule type" value="Genomic_DNA"/>
</dbReference>
<name>A0A9N9G7L4_FUNMO</name>